<protein>
    <submittedName>
        <fullName evidence="2">Uncharacterized protein</fullName>
    </submittedName>
</protein>
<feature type="transmembrane region" description="Helical" evidence="1">
    <location>
        <begin position="31"/>
        <end position="60"/>
    </location>
</feature>
<dbReference type="RefSeq" id="WP_125004364.1">
    <property type="nucleotide sequence ID" value="NZ_BHYK01000025.1"/>
</dbReference>
<dbReference type="EMBL" id="BHYK01000025">
    <property type="protein sequence ID" value="GCD12028.1"/>
    <property type="molecule type" value="Genomic_DNA"/>
</dbReference>
<keyword evidence="1" id="KW-0812">Transmembrane</keyword>
<organism evidence="2 3">
    <name type="scientific">Clostridium tagluense</name>
    <dbReference type="NCBI Taxonomy" id="360422"/>
    <lineage>
        <taxon>Bacteria</taxon>
        <taxon>Bacillati</taxon>
        <taxon>Bacillota</taxon>
        <taxon>Clostridia</taxon>
        <taxon>Eubacteriales</taxon>
        <taxon>Clostridiaceae</taxon>
        <taxon>Clostridium</taxon>
    </lineage>
</organism>
<dbReference type="Proteomes" id="UP000287872">
    <property type="component" value="Unassembled WGS sequence"/>
</dbReference>
<gene>
    <name evidence="2" type="ORF">Ctaglu_36510</name>
</gene>
<accession>A0A401URA7</accession>
<evidence type="ECO:0000313" key="3">
    <source>
        <dbReference type="Proteomes" id="UP000287872"/>
    </source>
</evidence>
<evidence type="ECO:0000256" key="1">
    <source>
        <dbReference type="SAM" id="Phobius"/>
    </source>
</evidence>
<keyword evidence="3" id="KW-1185">Reference proteome</keyword>
<keyword evidence="1" id="KW-1133">Transmembrane helix</keyword>
<sequence length="67" mass="7660">MTKGTEIERIKADDLRCNDLEKNQAVGWRDIVAIVIAQFQILMPIMVVAALVMGLLLFIIMKVWMQN</sequence>
<name>A0A401URA7_9CLOT</name>
<reference evidence="2 3" key="1">
    <citation type="submission" date="2018-11" db="EMBL/GenBank/DDBJ databases">
        <title>Genome sequencing and assembly of Clostridium tagluense strain A121.</title>
        <authorList>
            <person name="Murakami T."/>
            <person name="Segawa T."/>
            <person name="Shcherbakova V.A."/>
            <person name="Mori H."/>
            <person name="Yoshimura Y."/>
        </authorList>
    </citation>
    <scope>NUCLEOTIDE SEQUENCE [LARGE SCALE GENOMIC DNA]</scope>
    <source>
        <strain evidence="2 3">A121</strain>
    </source>
</reference>
<keyword evidence="1" id="KW-0472">Membrane</keyword>
<proteinExistence type="predicted"/>
<evidence type="ECO:0000313" key="2">
    <source>
        <dbReference type="EMBL" id="GCD12028.1"/>
    </source>
</evidence>
<dbReference type="AlphaFoldDB" id="A0A401URA7"/>
<comment type="caution">
    <text evidence="2">The sequence shown here is derived from an EMBL/GenBank/DDBJ whole genome shotgun (WGS) entry which is preliminary data.</text>
</comment>